<dbReference type="EMBL" id="CP097509">
    <property type="protein sequence ID" value="URE21264.1"/>
    <property type="molecule type" value="Genomic_DNA"/>
</dbReference>
<dbReference type="GO" id="GO:0006364">
    <property type="term" value="P:rRNA processing"/>
    <property type="evidence" value="ECO:0007669"/>
    <property type="project" value="TreeGrafter"/>
</dbReference>
<dbReference type="InterPro" id="IPR007955">
    <property type="entry name" value="Bystin"/>
</dbReference>
<dbReference type="Pfam" id="PF05291">
    <property type="entry name" value="Bystin"/>
    <property type="match status" value="2"/>
</dbReference>
<organism evidence="3 4">
    <name type="scientific">Musa troglodytarum</name>
    <name type="common">fe'i banana</name>
    <dbReference type="NCBI Taxonomy" id="320322"/>
    <lineage>
        <taxon>Eukaryota</taxon>
        <taxon>Viridiplantae</taxon>
        <taxon>Streptophyta</taxon>
        <taxon>Embryophyta</taxon>
        <taxon>Tracheophyta</taxon>
        <taxon>Spermatophyta</taxon>
        <taxon>Magnoliopsida</taxon>
        <taxon>Liliopsida</taxon>
        <taxon>Zingiberales</taxon>
        <taxon>Musaceae</taxon>
        <taxon>Musa</taxon>
    </lineage>
</organism>
<dbReference type="PANTHER" id="PTHR12821:SF0">
    <property type="entry name" value="BYSTIN"/>
    <property type="match status" value="1"/>
</dbReference>
<evidence type="ECO:0000256" key="1">
    <source>
        <dbReference type="ARBA" id="ARBA00007114"/>
    </source>
</evidence>
<dbReference type="GO" id="GO:0005730">
    <property type="term" value="C:nucleolus"/>
    <property type="evidence" value="ECO:0007669"/>
    <property type="project" value="TreeGrafter"/>
</dbReference>
<name>A0A9E7H065_9LILI</name>
<dbReference type="Proteomes" id="UP001055439">
    <property type="component" value="Chromosome 7"/>
</dbReference>
<dbReference type="GO" id="GO:0030688">
    <property type="term" value="C:preribosome, small subunit precursor"/>
    <property type="evidence" value="ECO:0007669"/>
    <property type="project" value="TreeGrafter"/>
</dbReference>
<accession>A0A9E7H065</accession>
<dbReference type="PANTHER" id="PTHR12821">
    <property type="entry name" value="BYSTIN"/>
    <property type="match status" value="1"/>
</dbReference>
<evidence type="ECO:0000313" key="3">
    <source>
        <dbReference type="EMBL" id="URE21264.1"/>
    </source>
</evidence>
<feature type="region of interest" description="Disordered" evidence="2">
    <location>
        <begin position="1"/>
        <end position="22"/>
    </location>
</feature>
<reference evidence="3" key="1">
    <citation type="submission" date="2022-05" db="EMBL/GenBank/DDBJ databases">
        <title>The Musa troglodytarum L. genome provides insights into the mechanism of non-climacteric behaviour and enrichment of carotenoids.</title>
        <authorList>
            <person name="Wang J."/>
        </authorList>
    </citation>
    <scope>NUCLEOTIDE SEQUENCE</scope>
    <source>
        <tissue evidence="3">Leaf</tissue>
    </source>
</reference>
<comment type="similarity">
    <text evidence="1">Belongs to the bystin family.</text>
</comment>
<keyword evidence="4" id="KW-1185">Reference proteome</keyword>
<gene>
    <name evidence="3" type="ORF">MUK42_10451</name>
</gene>
<proteinExistence type="inferred from homology"/>
<sequence>MPGKKSKENSAPPPPPPQHRVALDDDDAIVSEKRAHACFAISQLISSDLSSEILKEALNQQKEILRETEEENFTPLSAVVVDPSFALNNDAEDVDEFDGFSDTQRQYDGGEVEIGEEDEKLLAAFMSTKSRPQLTPVAIIVQRIKKKEAEVTSEQPLPKLDSSIIDLYKGLYSVGKLLSREDIRKNKRLRFALYQALKRSVYKPAAFFKGVLLPLCQEHALFRNQLSLEALFKKYPFLPFIQRIVQLKNLVVGVACNLVISLVDKPLLLMHEFIIVHSAALMKLAELEYCGTTSYFIKPFLGKKYALPYRVLDAVVAHFMRFLEDTRIMPVIWHQSVLAFVQSAFMSKVDTQQISPIVIFIWVTPEICRELKNSWNHGEEDDPMATYILGSVVLIKSNAITRGDLPLILETAAVEPVLWLCESCSSLFASKAAAIGIHRNS</sequence>
<evidence type="ECO:0000313" key="4">
    <source>
        <dbReference type="Proteomes" id="UP001055439"/>
    </source>
</evidence>
<protein>
    <submittedName>
        <fullName evidence="3">Bystin</fullName>
    </submittedName>
</protein>
<evidence type="ECO:0000256" key="2">
    <source>
        <dbReference type="SAM" id="MobiDB-lite"/>
    </source>
</evidence>
<dbReference type="GO" id="GO:0005737">
    <property type="term" value="C:cytoplasm"/>
    <property type="evidence" value="ECO:0007669"/>
    <property type="project" value="TreeGrafter"/>
</dbReference>
<dbReference type="GO" id="GO:0030515">
    <property type="term" value="F:snoRNA binding"/>
    <property type="evidence" value="ECO:0007669"/>
    <property type="project" value="TreeGrafter"/>
</dbReference>
<dbReference type="OrthoDB" id="2192561at2759"/>
<dbReference type="AlphaFoldDB" id="A0A9E7H065"/>